<dbReference type="Proteomes" id="UP000583387">
    <property type="component" value="Unassembled WGS sequence"/>
</dbReference>
<evidence type="ECO:0000313" key="3">
    <source>
        <dbReference type="Proteomes" id="UP000583387"/>
    </source>
</evidence>
<dbReference type="RefSeq" id="WP_187669586.1">
    <property type="nucleotide sequence ID" value="NZ_CAJFCI010000016.1"/>
</dbReference>
<accession>A0A7U7EJK7</accession>
<protein>
    <submittedName>
        <fullName evidence="2">Uncharacterized protein</fullName>
    </submittedName>
</protein>
<keyword evidence="1" id="KW-0812">Transmembrane</keyword>
<proteinExistence type="predicted"/>
<evidence type="ECO:0000256" key="1">
    <source>
        <dbReference type="SAM" id="Phobius"/>
    </source>
</evidence>
<feature type="transmembrane region" description="Helical" evidence="1">
    <location>
        <begin position="24"/>
        <end position="42"/>
    </location>
</feature>
<name>A0A7U7EJK7_9GAMM</name>
<organism evidence="2 3">
    <name type="scientific">Zestomonas carbonaria</name>
    <dbReference type="NCBI Taxonomy" id="2762745"/>
    <lineage>
        <taxon>Bacteria</taxon>
        <taxon>Pseudomonadati</taxon>
        <taxon>Pseudomonadota</taxon>
        <taxon>Gammaproteobacteria</taxon>
        <taxon>Pseudomonadales</taxon>
        <taxon>Pseudomonadaceae</taxon>
        <taxon>Zestomonas</taxon>
    </lineage>
</organism>
<evidence type="ECO:0000313" key="2">
    <source>
        <dbReference type="EMBL" id="CAD5106218.1"/>
    </source>
</evidence>
<keyword evidence="1" id="KW-0472">Membrane</keyword>
<reference evidence="2 3" key="1">
    <citation type="submission" date="2020-08" db="EMBL/GenBank/DDBJ databases">
        <authorList>
            <person name="Criscuolo A."/>
        </authorList>
    </citation>
    <scope>NUCLEOTIDE SEQUENCE [LARGE SCALE GENOMIC DNA]</scope>
    <source>
        <strain evidence="2">CIP111764</strain>
    </source>
</reference>
<keyword evidence="1" id="KW-1133">Transmembrane helix</keyword>
<gene>
    <name evidence="2" type="ORF">PSEWESI4_00478</name>
</gene>
<keyword evidence="3" id="KW-1185">Reference proteome</keyword>
<dbReference type="EMBL" id="CAJFCI010000016">
    <property type="protein sequence ID" value="CAD5106218.1"/>
    <property type="molecule type" value="Genomic_DNA"/>
</dbReference>
<comment type="caution">
    <text evidence="2">The sequence shown here is derived from an EMBL/GenBank/DDBJ whole genome shotgun (WGS) entry which is preliminary data.</text>
</comment>
<dbReference type="AlphaFoldDB" id="A0A7U7EJK7"/>
<sequence length="89" mass="9518">MSEQGKSGVVRGSRGLNGWGACEALLGVIGVGLTGALLMFPVGRVDEKVPKQVCVTRQVIVVEHEQDLPLSMPVSDGYGVRPSIPRWVF</sequence>